<dbReference type="InterPro" id="IPR006222">
    <property type="entry name" value="GCVT_N"/>
</dbReference>
<proteinExistence type="predicted"/>
<dbReference type="Gene3D" id="3.30.1360.120">
    <property type="entry name" value="Probable tRNA modification gtpase trme, domain 1"/>
    <property type="match status" value="1"/>
</dbReference>
<feature type="domain" description="GCVT N-terminal" evidence="2">
    <location>
        <begin position="340"/>
        <end position="427"/>
    </location>
</feature>
<dbReference type="PANTHER" id="PTHR43757:SF2">
    <property type="entry name" value="AMINOMETHYLTRANSFERASE, MITOCHONDRIAL"/>
    <property type="match status" value="1"/>
</dbReference>
<comment type="caution">
    <text evidence="3">The sequence shown here is derived from an EMBL/GenBank/DDBJ whole genome shotgun (WGS) entry which is preliminary data.</text>
</comment>
<dbReference type="InterPro" id="IPR029043">
    <property type="entry name" value="GcvT/YgfZ_C"/>
</dbReference>
<feature type="compositionally biased region" description="Basic and acidic residues" evidence="1">
    <location>
        <begin position="577"/>
        <end position="594"/>
    </location>
</feature>
<feature type="region of interest" description="Disordered" evidence="1">
    <location>
        <begin position="575"/>
        <end position="621"/>
    </location>
</feature>
<feature type="compositionally biased region" description="Polar residues" evidence="1">
    <location>
        <begin position="595"/>
        <end position="621"/>
    </location>
</feature>
<dbReference type="InterPro" id="IPR027266">
    <property type="entry name" value="TrmE/GcvT-like"/>
</dbReference>
<dbReference type="AlphaFoldDB" id="A0A9W5TDQ0"/>
<dbReference type="GO" id="GO:0005739">
    <property type="term" value="C:mitochondrion"/>
    <property type="evidence" value="ECO:0007669"/>
    <property type="project" value="TreeGrafter"/>
</dbReference>
<dbReference type="SUPFAM" id="SSF101790">
    <property type="entry name" value="Aminomethyltransferase beta-barrel domain"/>
    <property type="match status" value="1"/>
</dbReference>
<keyword evidence="4" id="KW-1185">Reference proteome</keyword>
<evidence type="ECO:0000259" key="2">
    <source>
        <dbReference type="Pfam" id="PF01571"/>
    </source>
</evidence>
<dbReference type="SUPFAM" id="SSF103025">
    <property type="entry name" value="Folate-binding domain"/>
    <property type="match status" value="1"/>
</dbReference>
<name>A0A9W5TDQ0_BABOV</name>
<feature type="region of interest" description="Disordered" evidence="1">
    <location>
        <begin position="60"/>
        <end position="79"/>
    </location>
</feature>
<gene>
    <name evidence="3" type="ORF">BaOVIS_032800</name>
</gene>
<feature type="domain" description="GCVT N-terminal" evidence="2">
    <location>
        <begin position="159"/>
        <end position="293"/>
    </location>
</feature>
<protein>
    <submittedName>
        <fullName evidence="3">Glycine cleavage T- (Aminomethyl transferase) domain containing protein</fullName>
    </submittedName>
</protein>
<reference evidence="3" key="1">
    <citation type="submission" date="2019-12" db="EMBL/GenBank/DDBJ databases">
        <title>Genome sequence of Babesia ovis.</title>
        <authorList>
            <person name="Yamagishi J."/>
            <person name="Sevinc F."/>
            <person name="Xuan X."/>
        </authorList>
    </citation>
    <scope>NUCLEOTIDE SEQUENCE</scope>
    <source>
        <strain evidence="3">Selcuk</strain>
    </source>
</reference>
<dbReference type="OrthoDB" id="524799at2759"/>
<evidence type="ECO:0000313" key="4">
    <source>
        <dbReference type="Proteomes" id="UP001057455"/>
    </source>
</evidence>
<evidence type="ECO:0000313" key="3">
    <source>
        <dbReference type="EMBL" id="GFE55876.1"/>
    </source>
</evidence>
<sequence>MQHCDECEDLYQLADEYLDMEHDLRAFSPSQDTIVQQKISQLLQQRFNYNPVANMQLDPQAGSEQEVVDQPGTTQVRSPSVVGVASDDDQKVVTSFENTAFKNGTVVKVDLAALGTAKTDTLDIFHMLDTRVDVELLKLWTTEDVIEAIYYNGGIMPLVVDDAEREYLHIRNKTSLIDKSYQLPIVVKGEHAADFLEHFVTSPVKQMVTGVVQYSALLDTKGTIMDMAYIARYDQEYLVVTNGLNKRNLYDYMSAYMVTCRRAGMDITLEPLVSSSVITIQGPMAAEVLKSLEYSGGQSGTPDAQYSGEAFEPHNVHLAVPDTLPEFMQCFGCSMTYETAGHEVKTETIRCMRISDVGEDGFEFVASSEAINVLARMLLKHPQVCATGFKAYDSARMEAGIIRSDLDLPTEASPIQAAVAWSVDTKKLRYGTLFGKKHMTAQLINGVAKVRVGLVSNEKLDIHCNILKQDTRKPIGFVTSCAWSYGLGMYLSQAYVNTENARHDMPVYISLPLKPQAPVTKKEFRKYYRNRTKRIFIRGTLVRLPFVLHNYAIKQEHRLYVGGRNVPLQTLGKQLQQKHDHGEKTVTDQTDHELQNSANGNHSMGQQELSTTHENGTGSKTGIKTRKQLWKEIVAKQRSKNAKTLELAIKQLERSKISPYVEQTQPEGQETENVPLHIDRINIAPRAEIPLERVIEHYREIHNQAVPSRHRRYRPLIMPIGVVQTNV</sequence>
<organism evidence="3 4">
    <name type="scientific">Babesia ovis</name>
    <dbReference type="NCBI Taxonomy" id="5869"/>
    <lineage>
        <taxon>Eukaryota</taxon>
        <taxon>Sar</taxon>
        <taxon>Alveolata</taxon>
        <taxon>Apicomplexa</taxon>
        <taxon>Aconoidasida</taxon>
        <taxon>Piroplasmida</taxon>
        <taxon>Babesiidae</taxon>
        <taxon>Babesia</taxon>
    </lineage>
</organism>
<keyword evidence="3" id="KW-0808">Transferase</keyword>
<dbReference type="Proteomes" id="UP001057455">
    <property type="component" value="Unassembled WGS sequence"/>
</dbReference>
<dbReference type="PANTHER" id="PTHR43757">
    <property type="entry name" value="AMINOMETHYLTRANSFERASE"/>
    <property type="match status" value="1"/>
</dbReference>
<accession>A0A9W5TDQ0</accession>
<evidence type="ECO:0000256" key="1">
    <source>
        <dbReference type="SAM" id="MobiDB-lite"/>
    </source>
</evidence>
<dbReference type="InterPro" id="IPR028896">
    <property type="entry name" value="GcvT/YgfZ/DmdA"/>
</dbReference>
<dbReference type="Pfam" id="PF01571">
    <property type="entry name" value="GCV_T"/>
    <property type="match status" value="2"/>
</dbReference>
<dbReference type="EMBL" id="BLIY01000024">
    <property type="protein sequence ID" value="GFE55876.1"/>
    <property type="molecule type" value="Genomic_DNA"/>
</dbReference>
<dbReference type="GO" id="GO:0016740">
    <property type="term" value="F:transferase activity"/>
    <property type="evidence" value="ECO:0007669"/>
    <property type="project" value="UniProtKB-KW"/>
</dbReference>